<dbReference type="STRING" id="1047168.A0A0F4GXS9"/>
<feature type="domain" description="NADAR" evidence="1">
    <location>
        <begin position="2"/>
        <end position="131"/>
    </location>
</feature>
<dbReference type="InterPro" id="IPR012816">
    <property type="entry name" value="NADAR"/>
</dbReference>
<dbReference type="SUPFAM" id="SSF143990">
    <property type="entry name" value="YbiA-like"/>
    <property type="match status" value="1"/>
</dbReference>
<organism evidence="2 3">
    <name type="scientific">Zymoseptoria brevis</name>
    <dbReference type="NCBI Taxonomy" id="1047168"/>
    <lineage>
        <taxon>Eukaryota</taxon>
        <taxon>Fungi</taxon>
        <taxon>Dikarya</taxon>
        <taxon>Ascomycota</taxon>
        <taxon>Pezizomycotina</taxon>
        <taxon>Dothideomycetes</taxon>
        <taxon>Dothideomycetidae</taxon>
        <taxon>Mycosphaerellales</taxon>
        <taxon>Mycosphaerellaceae</taxon>
        <taxon>Zymoseptoria</taxon>
    </lineage>
</organism>
<evidence type="ECO:0000313" key="2">
    <source>
        <dbReference type="EMBL" id="KJY02212.1"/>
    </source>
</evidence>
<reference evidence="2 3" key="1">
    <citation type="submission" date="2015-03" db="EMBL/GenBank/DDBJ databases">
        <title>RNA-seq based gene annotation and comparative genomics of four Zymoseptoria species reveal species-specific pathogenicity related genes and transposable element activity.</title>
        <authorList>
            <person name="Grandaubert J."/>
            <person name="Bhattacharyya A."/>
            <person name="Stukenbrock E.H."/>
        </authorList>
    </citation>
    <scope>NUCLEOTIDE SEQUENCE [LARGE SCALE GENOMIC DNA]</scope>
    <source>
        <strain evidence="2 3">Zb18110</strain>
    </source>
</reference>
<protein>
    <recommendedName>
        <fullName evidence="1">NADAR domain-containing protein</fullName>
    </recommendedName>
</protein>
<dbReference type="NCBIfam" id="TIGR02464">
    <property type="entry name" value="ribofla_fusion"/>
    <property type="match status" value="1"/>
</dbReference>
<accession>A0A0F4GXS9</accession>
<dbReference type="EMBL" id="LAFY01000075">
    <property type="protein sequence ID" value="KJY02212.1"/>
    <property type="molecule type" value="Genomic_DNA"/>
</dbReference>
<evidence type="ECO:0000313" key="3">
    <source>
        <dbReference type="Proteomes" id="UP000033647"/>
    </source>
</evidence>
<dbReference type="OrthoDB" id="206452at2759"/>
<name>A0A0F4GXS9_9PEZI</name>
<dbReference type="Proteomes" id="UP000033647">
    <property type="component" value="Unassembled WGS sequence"/>
</dbReference>
<dbReference type="InterPro" id="IPR037238">
    <property type="entry name" value="YbiA-like_sf"/>
</dbReference>
<dbReference type="Gene3D" id="1.10.357.40">
    <property type="entry name" value="YbiA-like"/>
    <property type="match status" value="1"/>
</dbReference>
<keyword evidence="3" id="KW-1185">Reference proteome</keyword>
<dbReference type="CDD" id="cd15457">
    <property type="entry name" value="NADAR"/>
    <property type="match status" value="1"/>
</dbReference>
<evidence type="ECO:0000259" key="1">
    <source>
        <dbReference type="Pfam" id="PF08719"/>
    </source>
</evidence>
<proteinExistence type="predicted"/>
<dbReference type="AlphaFoldDB" id="A0A0F4GXS9"/>
<comment type="caution">
    <text evidence="2">The sequence shown here is derived from an EMBL/GenBank/DDBJ whole genome shotgun (WGS) entry which is preliminary data.</text>
</comment>
<sequence>MDGKQFVTAEQCIMYLKAELFDDSEMMEKIISTPEKGPAEHKQMGRLVKNFNNDMWDALSLDIVANVNYNKFNQNEDLKKALMDTAGKTLVEASPADRIWGIEYKEEDAIANMNTWGQNRLGKALMAAREKTIDFS</sequence>
<gene>
    <name evidence="2" type="ORF">TI39_contig78g00001</name>
</gene>
<dbReference type="Pfam" id="PF08719">
    <property type="entry name" value="NADAR"/>
    <property type="match status" value="1"/>
</dbReference>